<dbReference type="InterPro" id="IPR011711">
    <property type="entry name" value="GntR_C"/>
</dbReference>
<keyword evidence="2" id="KW-0238">DNA-binding</keyword>
<dbReference type="SUPFAM" id="SSF46785">
    <property type="entry name" value="Winged helix' DNA-binding domain"/>
    <property type="match status" value="1"/>
</dbReference>
<dbReference type="Proteomes" id="UP001501166">
    <property type="component" value="Unassembled WGS sequence"/>
</dbReference>
<dbReference type="SUPFAM" id="SSF48008">
    <property type="entry name" value="GntR ligand-binding domain-like"/>
    <property type="match status" value="1"/>
</dbReference>
<evidence type="ECO:0000259" key="4">
    <source>
        <dbReference type="PROSITE" id="PS50949"/>
    </source>
</evidence>
<evidence type="ECO:0000256" key="2">
    <source>
        <dbReference type="ARBA" id="ARBA00023125"/>
    </source>
</evidence>
<dbReference type="PANTHER" id="PTHR43537:SF45">
    <property type="entry name" value="GNTR FAMILY REGULATORY PROTEIN"/>
    <property type="match status" value="1"/>
</dbReference>
<evidence type="ECO:0000313" key="5">
    <source>
        <dbReference type="EMBL" id="GAA0356412.1"/>
    </source>
</evidence>
<evidence type="ECO:0000313" key="6">
    <source>
        <dbReference type="Proteomes" id="UP001501166"/>
    </source>
</evidence>
<keyword evidence="1" id="KW-0805">Transcription regulation</keyword>
<keyword evidence="3" id="KW-0804">Transcription</keyword>
<dbReference type="PANTHER" id="PTHR43537">
    <property type="entry name" value="TRANSCRIPTIONAL REGULATOR, GNTR FAMILY"/>
    <property type="match status" value="1"/>
</dbReference>
<dbReference type="InterPro" id="IPR008920">
    <property type="entry name" value="TF_FadR/GntR_C"/>
</dbReference>
<dbReference type="Gene3D" id="1.20.120.530">
    <property type="entry name" value="GntR ligand-binding domain-like"/>
    <property type="match status" value="1"/>
</dbReference>
<accession>A0ABP3GYZ0</accession>
<evidence type="ECO:0000256" key="3">
    <source>
        <dbReference type="ARBA" id="ARBA00023163"/>
    </source>
</evidence>
<dbReference type="Pfam" id="PF00392">
    <property type="entry name" value="GntR"/>
    <property type="match status" value="1"/>
</dbReference>
<dbReference type="InterPro" id="IPR000524">
    <property type="entry name" value="Tscrpt_reg_HTH_GntR"/>
</dbReference>
<dbReference type="PROSITE" id="PS50949">
    <property type="entry name" value="HTH_GNTR"/>
    <property type="match status" value="1"/>
</dbReference>
<dbReference type="RefSeq" id="WP_343754006.1">
    <property type="nucleotide sequence ID" value="NZ_BAAACW010000040.1"/>
</dbReference>
<organism evidence="5 6">
    <name type="scientific">Alkalibacterium iburiense</name>
    <dbReference type="NCBI Taxonomy" id="290589"/>
    <lineage>
        <taxon>Bacteria</taxon>
        <taxon>Bacillati</taxon>
        <taxon>Bacillota</taxon>
        <taxon>Bacilli</taxon>
        <taxon>Lactobacillales</taxon>
        <taxon>Carnobacteriaceae</taxon>
        <taxon>Alkalibacterium</taxon>
    </lineage>
</organism>
<dbReference type="EMBL" id="BAAACW010000040">
    <property type="protein sequence ID" value="GAA0356412.1"/>
    <property type="molecule type" value="Genomic_DNA"/>
</dbReference>
<proteinExistence type="predicted"/>
<reference evidence="6" key="1">
    <citation type="journal article" date="2019" name="Int. J. Syst. Evol. Microbiol.">
        <title>The Global Catalogue of Microorganisms (GCM) 10K type strain sequencing project: providing services to taxonomists for standard genome sequencing and annotation.</title>
        <authorList>
            <consortium name="The Broad Institute Genomics Platform"/>
            <consortium name="The Broad Institute Genome Sequencing Center for Infectious Disease"/>
            <person name="Wu L."/>
            <person name="Ma J."/>
        </authorList>
    </citation>
    <scope>NUCLEOTIDE SEQUENCE [LARGE SCALE GENOMIC DNA]</scope>
    <source>
        <strain evidence="6">JCM 12662</strain>
    </source>
</reference>
<keyword evidence="6" id="KW-1185">Reference proteome</keyword>
<gene>
    <name evidence="5" type="ORF">GCM10008932_06710</name>
</gene>
<dbReference type="CDD" id="cd07377">
    <property type="entry name" value="WHTH_GntR"/>
    <property type="match status" value="1"/>
</dbReference>
<protein>
    <submittedName>
        <fullName evidence="5">GntR family transcriptional regulator</fullName>
    </submittedName>
</protein>
<dbReference type="InterPro" id="IPR036390">
    <property type="entry name" value="WH_DNA-bd_sf"/>
</dbReference>
<dbReference type="InterPro" id="IPR036388">
    <property type="entry name" value="WH-like_DNA-bd_sf"/>
</dbReference>
<dbReference type="Pfam" id="PF07729">
    <property type="entry name" value="FCD"/>
    <property type="match status" value="1"/>
</dbReference>
<feature type="domain" description="HTH gntR-type" evidence="4">
    <location>
        <begin position="4"/>
        <end position="71"/>
    </location>
</feature>
<comment type="caution">
    <text evidence="5">The sequence shown here is derived from an EMBL/GenBank/DDBJ whole genome shotgun (WGS) entry which is preliminary data.</text>
</comment>
<dbReference type="Gene3D" id="1.10.10.10">
    <property type="entry name" value="Winged helix-like DNA-binding domain superfamily/Winged helix DNA-binding domain"/>
    <property type="match status" value="1"/>
</dbReference>
<dbReference type="SMART" id="SM00345">
    <property type="entry name" value="HTH_GNTR"/>
    <property type="match status" value="1"/>
</dbReference>
<sequence length="232" mass="27574">MKQSTIQSRTYDKLREKIIKMELKPGQKIIISELMETLGVGRTPLRESLKQLQRQNLIYTIPQSGTFISKIDMVQAMQSRFVRECIEKEIMVELSAKYTEKNINDLKKILNKQKSEFEQKDISKYHDLDSLFHETCYIIVNKGKIWSWINTYNTHLDRFRWLHLESETFDYNLILKEHEALLEAVIEKNIDEVSYLTINHIRFMLKEQGHILNAHPDYFTEESIKMVNSSLE</sequence>
<name>A0ABP3GYZ0_9LACT</name>
<evidence type="ECO:0000256" key="1">
    <source>
        <dbReference type="ARBA" id="ARBA00023015"/>
    </source>
</evidence>